<sequence length="72" mass="7942">MPRIPKSVIAGEEQALRKPTSAGAGSQAAAETATQRPPLSERLREAIAIAQRIGPFDPDFDLKRFSDEMWDF</sequence>
<protein>
    <submittedName>
        <fullName evidence="2">Antitoxin VapB</fullName>
    </submittedName>
</protein>
<evidence type="ECO:0000256" key="1">
    <source>
        <dbReference type="SAM" id="MobiDB-lite"/>
    </source>
</evidence>
<dbReference type="Proteomes" id="UP000253529">
    <property type="component" value="Unassembled WGS sequence"/>
</dbReference>
<reference evidence="2 3" key="1">
    <citation type="submission" date="2018-06" db="EMBL/GenBank/DDBJ databases">
        <title>Genomic Encyclopedia of Type Strains, Phase IV (KMG-IV): sequencing the most valuable type-strain genomes for metagenomic binning, comparative biology and taxonomic classification.</title>
        <authorList>
            <person name="Goeker M."/>
        </authorList>
    </citation>
    <scope>NUCLEOTIDE SEQUENCE [LARGE SCALE GENOMIC DNA]</scope>
    <source>
        <strain evidence="2 3">DSM 24875</strain>
    </source>
</reference>
<organism evidence="2 3">
    <name type="scientific">Roseiarcus fermentans</name>
    <dbReference type="NCBI Taxonomy" id="1473586"/>
    <lineage>
        <taxon>Bacteria</taxon>
        <taxon>Pseudomonadati</taxon>
        <taxon>Pseudomonadota</taxon>
        <taxon>Alphaproteobacteria</taxon>
        <taxon>Hyphomicrobiales</taxon>
        <taxon>Roseiarcaceae</taxon>
        <taxon>Roseiarcus</taxon>
    </lineage>
</organism>
<proteinExistence type="predicted"/>
<evidence type="ECO:0000313" key="3">
    <source>
        <dbReference type="Proteomes" id="UP000253529"/>
    </source>
</evidence>
<comment type="caution">
    <text evidence="2">The sequence shown here is derived from an EMBL/GenBank/DDBJ whole genome shotgun (WGS) entry which is preliminary data.</text>
</comment>
<evidence type="ECO:0000313" key="2">
    <source>
        <dbReference type="EMBL" id="RBP18064.1"/>
    </source>
</evidence>
<accession>A0A366FTQ3</accession>
<feature type="compositionally biased region" description="Low complexity" evidence="1">
    <location>
        <begin position="21"/>
        <end position="35"/>
    </location>
</feature>
<dbReference type="AlphaFoldDB" id="A0A366FTQ3"/>
<dbReference type="OrthoDB" id="8301496at2"/>
<dbReference type="EMBL" id="QNRK01000001">
    <property type="protein sequence ID" value="RBP18064.1"/>
    <property type="molecule type" value="Genomic_DNA"/>
</dbReference>
<name>A0A366FTQ3_9HYPH</name>
<feature type="region of interest" description="Disordered" evidence="1">
    <location>
        <begin position="1"/>
        <end position="40"/>
    </location>
</feature>
<gene>
    <name evidence="2" type="ORF">DFR50_1016</name>
</gene>
<dbReference type="RefSeq" id="WP_113887148.1">
    <property type="nucleotide sequence ID" value="NZ_QNRK01000001.1"/>
</dbReference>
<keyword evidence="3" id="KW-1185">Reference proteome</keyword>